<name>A0A1S2YCR3_CICAR</name>
<protein>
    <submittedName>
        <fullName evidence="4">Uncharacterized protein LOC101504932</fullName>
    </submittedName>
</protein>
<reference evidence="4" key="2">
    <citation type="submission" date="2025-08" db="UniProtKB">
        <authorList>
            <consortium name="RefSeq"/>
        </authorList>
    </citation>
    <scope>IDENTIFICATION</scope>
    <source>
        <tissue evidence="4">Etiolated seedlings</tissue>
    </source>
</reference>
<feature type="region of interest" description="Disordered" evidence="1">
    <location>
        <begin position="1"/>
        <end position="20"/>
    </location>
</feature>
<dbReference type="PANTHER" id="PTHR23354">
    <property type="entry name" value="NUCLEOLAR PROTEIN 7/ESTROGEN RECEPTOR COACTIVATOR-RELATED"/>
    <property type="match status" value="1"/>
</dbReference>
<dbReference type="PaxDb" id="3827-XP_004502907.1"/>
<feature type="domain" description="TLDc" evidence="2">
    <location>
        <begin position="283"/>
        <end position="479"/>
    </location>
</feature>
<dbReference type="InterPro" id="IPR006571">
    <property type="entry name" value="TLDc_dom"/>
</dbReference>
<evidence type="ECO:0000313" key="3">
    <source>
        <dbReference type="Proteomes" id="UP000087171"/>
    </source>
</evidence>
<sequence>MGASTSSEPKISAEQQEAENVASSTGALPILQKAFSKFASSETNAIPLENLQQCFGFGREGRSYTTENAIDSFPVILDHLGSSLVDQFFISDKGGINWFEFVKGYNKCCARVSASILLNMLVRVFIDVTKRANLSVNLEFESVDADCKVNGYFLPRHVLLLLSTCWVMTWDCGNLKKKGNVSVPDLSHLVLSAVTSCVEDKGGFDVWDCDVSSLEVQIPVGKFITWVIGTVPCLPDCLRQYVHARLQLAVIDGDELASSNSSSVGEISSTTACHDILTQGRAWAISITQRSSINEEISRAFISSDTGMNDNLIYRSSTHGRGLNRFWSHVEGYKGPLLILVAASSGNDHEGNSAIKKWVLGALTNQGLENKDIFYGTTGCLYSLSPVFHVFQPSGKEKNFVYSHLHPTGRAYQPHPKPVGIAFGGTPGNERIFIDEDFSKVTIRHHAVDKTYQSGSLFPDQGFLPTEARISEVEAWGLGGKAAKEVQKSYKKREDLFTEQRRKVDLKTFGNWEDSPEKMMMDMVSDPNAVRREDR</sequence>
<dbReference type="GeneID" id="101504932"/>
<dbReference type="KEGG" id="cam:101504932"/>
<dbReference type="PANTHER" id="PTHR23354:SF104">
    <property type="entry name" value="TLD-DOMAIN CONTAINING NUCLEOLAR PROTEIN"/>
    <property type="match status" value="1"/>
</dbReference>
<dbReference type="eggNOG" id="KOG4636">
    <property type="taxonomic scope" value="Eukaryota"/>
</dbReference>
<reference evidence="3" key="1">
    <citation type="journal article" date="2013" name="Nat. Biotechnol.">
        <title>Draft genome sequence of chickpea (Cicer arietinum) provides a resource for trait improvement.</title>
        <authorList>
            <person name="Varshney R.K."/>
            <person name="Song C."/>
            <person name="Saxena R.K."/>
            <person name="Azam S."/>
            <person name="Yu S."/>
            <person name="Sharpe A.G."/>
            <person name="Cannon S."/>
            <person name="Baek J."/>
            <person name="Rosen B.D."/>
            <person name="Tar'an B."/>
            <person name="Millan T."/>
            <person name="Zhang X."/>
            <person name="Ramsay L.D."/>
            <person name="Iwata A."/>
            <person name="Wang Y."/>
            <person name="Nelson W."/>
            <person name="Farmer A.D."/>
            <person name="Gaur P.M."/>
            <person name="Soderlund C."/>
            <person name="Penmetsa R.V."/>
            <person name="Xu C."/>
            <person name="Bharti A.K."/>
            <person name="He W."/>
            <person name="Winter P."/>
            <person name="Zhao S."/>
            <person name="Hane J.K."/>
            <person name="Carrasquilla-Garcia N."/>
            <person name="Condie J.A."/>
            <person name="Upadhyaya H.D."/>
            <person name="Luo M.C."/>
            <person name="Thudi M."/>
            <person name="Gowda C.L."/>
            <person name="Singh N.P."/>
            <person name="Lichtenzveig J."/>
            <person name="Gali K.K."/>
            <person name="Rubio J."/>
            <person name="Nadarajan N."/>
            <person name="Dolezel J."/>
            <person name="Bansal K.C."/>
            <person name="Xu X."/>
            <person name="Edwards D."/>
            <person name="Zhang G."/>
            <person name="Kahl G."/>
            <person name="Gil J."/>
            <person name="Singh K.B."/>
            <person name="Datta S.K."/>
            <person name="Jackson S.A."/>
            <person name="Wang J."/>
            <person name="Cook D.R."/>
        </authorList>
    </citation>
    <scope>NUCLEOTIDE SEQUENCE [LARGE SCALE GENOMIC DNA]</scope>
    <source>
        <strain evidence="3">cv. CDC Frontier</strain>
    </source>
</reference>
<evidence type="ECO:0000256" key="1">
    <source>
        <dbReference type="SAM" id="MobiDB-lite"/>
    </source>
</evidence>
<proteinExistence type="predicted"/>
<dbReference type="OrthoDB" id="289228at2759"/>
<dbReference type="RefSeq" id="XP_004502907.1">
    <property type="nucleotide sequence ID" value="XM_004502850.3"/>
</dbReference>
<dbReference type="AlphaFoldDB" id="A0A1S2YCR3"/>
<dbReference type="Proteomes" id="UP000087171">
    <property type="component" value="Chromosome Ca5"/>
</dbReference>
<evidence type="ECO:0000313" key="4">
    <source>
        <dbReference type="RefSeq" id="XP_004502907.1"/>
    </source>
</evidence>
<dbReference type="SMART" id="SM00584">
    <property type="entry name" value="TLDc"/>
    <property type="match status" value="1"/>
</dbReference>
<gene>
    <name evidence="4" type="primary">LOC101504932</name>
</gene>
<dbReference type="PROSITE" id="PS51886">
    <property type="entry name" value="TLDC"/>
    <property type="match status" value="1"/>
</dbReference>
<evidence type="ECO:0000259" key="2">
    <source>
        <dbReference type="PROSITE" id="PS51886"/>
    </source>
</evidence>
<organism evidence="3 4">
    <name type="scientific">Cicer arietinum</name>
    <name type="common">Chickpea</name>
    <name type="synonym">Garbanzo</name>
    <dbReference type="NCBI Taxonomy" id="3827"/>
    <lineage>
        <taxon>Eukaryota</taxon>
        <taxon>Viridiplantae</taxon>
        <taxon>Streptophyta</taxon>
        <taxon>Embryophyta</taxon>
        <taxon>Tracheophyta</taxon>
        <taxon>Spermatophyta</taxon>
        <taxon>Magnoliopsida</taxon>
        <taxon>eudicotyledons</taxon>
        <taxon>Gunneridae</taxon>
        <taxon>Pentapetalae</taxon>
        <taxon>rosids</taxon>
        <taxon>fabids</taxon>
        <taxon>Fabales</taxon>
        <taxon>Fabaceae</taxon>
        <taxon>Papilionoideae</taxon>
        <taxon>50 kb inversion clade</taxon>
        <taxon>NPAAA clade</taxon>
        <taxon>Hologalegina</taxon>
        <taxon>IRL clade</taxon>
        <taxon>Cicereae</taxon>
        <taxon>Cicer</taxon>
    </lineage>
</organism>
<keyword evidence="3" id="KW-1185">Reference proteome</keyword>
<accession>A0A1S2YCR3</accession>
<feature type="compositionally biased region" description="Polar residues" evidence="1">
    <location>
        <begin position="1"/>
        <end position="15"/>
    </location>
</feature>
<dbReference type="Pfam" id="PF07534">
    <property type="entry name" value="TLD"/>
    <property type="match status" value="1"/>
</dbReference>